<proteinExistence type="predicted"/>
<gene>
    <name evidence="1" type="ORF">J2Z77_002050</name>
</gene>
<organism evidence="1 2">
    <name type="scientific">Streptomyces avidinii</name>
    <dbReference type="NCBI Taxonomy" id="1895"/>
    <lineage>
        <taxon>Bacteria</taxon>
        <taxon>Bacillati</taxon>
        <taxon>Actinomycetota</taxon>
        <taxon>Actinomycetes</taxon>
        <taxon>Kitasatosporales</taxon>
        <taxon>Streptomycetaceae</taxon>
        <taxon>Streptomyces</taxon>
    </lineage>
</organism>
<dbReference type="RefSeq" id="WP_189963960.1">
    <property type="nucleotide sequence ID" value="NZ_BMVL01000001.1"/>
</dbReference>
<comment type="caution">
    <text evidence="1">The sequence shown here is derived from an EMBL/GenBank/DDBJ whole genome shotgun (WGS) entry which is preliminary data.</text>
</comment>
<evidence type="ECO:0000313" key="1">
    <source>
        <dbReference type="EMBL" id="MBP2036259.1"/>
    </source>
</evidence>
<dbReference type="EMBL" id="JAGGLQ010000003">
    <property type="protein sequence ID" value="MBP2036259.1"/>
    <property type="molecule type" value="Genomic_DNA"/>
</dbReference>
<evidence type="ECO:0000313" key="2">
    <source>
        <dbReference type="Proteomes" id="UP001519310"/>
    </source>
</evidence>
<sequence>MTKRGGRCRNKAIVGSGQCAKHQGRWTRQGIAQVEAKQAKAKMQELRKKKWGWW</sequence>
<keyword evidence="2" id="KW-1185">Reference proteome</keyword>
<name>A0ABS4L1U9_STRAV</name>
<accession>A0ABS4L1U9</accession>
<reference evidence="1 2" key="1">
    <citation type="submission" date="2021-03" db="EMBL/GenBank/DDBJ databases">
        <title>Genomic Encyclopedia of Type Strains, Phase IV (KMG-IV): sequencing the most valuable type-strain genomes for metagenomic binning, comparative biology and taxonomic classification.</title>
        <authorList>
            <person name="Goeker M."/>
        </authorList>
    </citation>
    <scope>NUCLEOTIDE SEQUENCE [LARGE SCALE GENOMIC DNA]</scope>
    <source>
        <strain evidence="1 2">DSM 40526</strain>
    </source>
</reference>
<dbReference type="Proteomes" id="UP001519310">
    <property type="component" value="Unassembled WGS sequence"/>
</dbReference>
<protein>
    <submittedName>
        <fullName evidence="1">Uncharacterized protein</fullName>
    </submittedName>
</protein>